<evidence type="ECO:0000313" key="3">
    <source>
        <dbReference type="Proteomes" id="UP000316905"/>
    </source>
</evidence>
<keyword evidence="1" id="KW-0472">Membrane</keyword>
<dbReference type="AlphaFoldDB" id="A0A562QAE0"/>
<reference evidence="2 3" key="1">
    <citation type="journal article" date="2015" name="Stand. Genomic Sci.">
        <title>Genomic Encyclopedia of Bacterial and Archaeal Type Strains, Phase III: the genomes of soil and plant-associated and newly described type strains.</title>
        <authorList>
            <person name="Whitman W.B."/>
            <person name="Woyke T."/>
            <person name="Klenk H.P."/>
            <person name="Zhou Y."/>
            <person name="Lilburn T.G."/>
            <person name="Beck B.J."/>
            <person name="De Vos P."/>
            <person name="Vandamme P."/>
            <person name="Eisen J.A."/>
            <person name="Garrity G."/>
            <person name="Hugenholtz P."/>
            <person name="Kyrpides N.C."/>
        </authorList>
    </citation>
    <scope>NUCLEOTIDE SEQUENCE [LARGE SCALE GENOMIC DNA]</scope>
    <source>
        <strain evidence="2 3">CGMCC 1.6858</strain>
    </source>
</reference>
<proteinExistence type="predicted"/>
<dbReference type="EMBL" id="VLKY01000007">
    <property type="protein sequence ID" value="TWI53731.1"/>
    <property type="molecule type" value="Genomic_DNA"/>
</dbReference>
<feature type="transmembrane region" description="Helical" evidence="1">
    <location>
        <begin position="50"/>
        <end position="71"/>
    </location>
</feature>
<evidence type="ECO:0000313" key="2">
    <source>
        <dbReference type="EMBL" id="TWI53731.1"/>
    </source>
</evidence>
<evidence type="ECO:0000256" key="1">
    <source>
        <dbReference type="SAM" id="Phobius"/>
    </source>
</evidence>
<dbReference type="PROSITE" id="PS51257">
    <property type="entry name" value="PROKAR_LIPOPROTEIN"/>
    <property type="match status" value="1"/>
</dbReference>
<organism evidence="2 3">
    <name type="scientific">Pseudomonas duriflava</name>
    <dbReference type="NCBI Taxonomy" id="459528"/>
    <lineage>
        <taxon>Bacteria</taxon>
        <taxon>Pseudomonadati</taxon>
        <taxon>Pseudomonadota</taxon>
        <taxon>Gammaproteobacteria</taxon>
        <taxon>Pseudomonadales</taxon>
        <taxon>Pseudomonadaceae</taxon>
        <taxon>Pseudomonas</taxon>
    </lineage>
</organism>
<sequence>MRTVLFLLLTAFLSCAFGMLLLGNAYWFTTGGCPGHGAIEEICTGSKAKIQLGFGIATMVVGTVAMIICIIRDRRK</sequence>
<dbReference type="Proteomes" id="UP000316905">
    <property type="component" value="Unassembled WGS sequence"/>
</dbReference>
<keyword evidence="1" id="KW-0812">Transmembrane</keyword>
<keyword evidence="3" id="KW-1185">Reference proteome</keyword>
<protein>
    <submittedName>
        <fullName evidence="2">Uncharacterized protein</fullName>
    </submittedName>
</protein>
<gene>
    <name evidence="2" type="ORF">IQ22_02336</name>
</gene>
<keyword evidence="1" id="KW-1133">Transmembrane helix</keyword>
<name>A0A562QAE0_9PSED</name>
<accession>A0A562QAE0</accession>
<dbReference type="OrthoDB" id="9910717at2"/>
<dbReference type="RefSeq" id="WP_145141847.1">
    <property type="nucleotide sequence ID" value="NZ_VLKY01000007.1"/>
</dbReference>
<comment type="caution">
    <text evidence="2">The sequence shown here is derived from an EMBL/GenBank/DDBJ whole genome shotgun (WGS) entry which is preliminary data.</text>
</comment>